<keyword evidence="3" id="KW-1185">Reference proteome</keyword>
<reference evidence="2" key="1">
    <citation type="submission" date="2021-06" db="EMBL/GenBank/DDBJ databases">
        <title>Comparative genomics, transcriptomics and evolutionary studies reveal genomic signatures of adaptation to plant cell wall in hemibiotrophic fungi.</title>
        <authorList>
            <consortium name="DOE Joint Genome Institute"/>
            <person name="Baroncelli R."/>
            <person name="Diaz J.F."/>
            <person name="Benocci T."/>
            <person name="Peng M."/>
            <person name="Battaglia E."/>
            <person name="Haridas S."/>
            <person name="Andreopoulos W."/>
            <person name="Labutti K."/>
            <person name="Pangilinan J."/>
            <person name="Floch G.L."/>
            <person name="Makela M.R."/>
            <person name="Henrissat B."/>
            <person name="Grigoriev I.V."/>
            <person name="Crouch J.A."/>
            <person name="De Vries R.P."/>
            <person name="Sukno S.A."/>
            <person name="Thon M.R."/>
        </authorList>
    </citation>
    <scope>NUCLEOTIDE SEQUENCE</scope>
    <source>
        <strain evidence="2">MAFF235873</strain>
    </source>
</reference>
<evidence type="ECO:0000313" key="3">
    <source>
        <dbReference type="Proteomes" id="UP001232148"/>
    </source>
</evidence>
<protein>
    <submittedName>
        <fullName evidence="2">Uncharacterized protein</fullName>
    </submittedName>
</protein>
<organism evidence="2 3">
    <name type="scientific">Colletotrichum zoysiae</name>
    <dbReference type="NCBI Taxonomy" id="1216348"/>
    <lineage>
        <taxon>Eukaryota</taxon>
        <taxon>Fungi</taxon>
        <taxon>Dikarya</taxon>
        <taxon>Ascomycota</taxon>
        <taxon>Pezizomycotina</taxon>
        <taxon>Sordariomycetes</taxon>
        <taxon>Hypocreomycetidae</taxon>
        <taxon>Glomerellales</taxon>
        <taxon>Glomerellaceae</taxon>
        <taxon>Colletotrichum</taxon>
        <taxon>Colletotrichum graminicola species complex</taxon>
    </lineage>
</organism>
<dbReference type="Proteomes" id="UP001232148">
    <property type="component" value="Unassembled WGS sequence"/>
</dbReference>
<feature type="region of interest" description="Disordered" evidence="1">
    <location>
        <begin position="87"/>
        <end position="113"/>
    </location>
</feature>
<proteinExistence type="predicted"/>
<accession>A0AAD9HH04</accession>
<dbReference type="EMBL" id="MU842873">
    <property type="protein sequence ID" value="KAK2028750.1"/>
    <property type="molecule type" value="Genomic_DNA"/>
</dbReference>
<dbReference type="AlphaFoldDB" id="A0AAD9HH04"/>
<sequence length="178" mass="19751">MNCAPMVPLQRSRQSSRVSAAPLRSSSRIITDITFASLVGPISKSSPSSYKLKGDIKIVHEVVTVNDVVTVTIDPIPPSSFVTSMRSHNENAKCGSKSKHRQADISHTAAAPSPAVRSGVHILRLGHLNCHQDHHIRWEVRHASPSHKHPWHKHSRNLQRCGCRGNRRWHGNVSRLSP</sequence>
<evidence type="ECO:0000256" key="1">
    <source>
        <dbReference type="SAM" id="MobiDB-lite"/>
    </source>
</evidence>
<name>A0AAD9HH04_9PEZI</name>
<evidence type="ECO:0000313" key="2">
    <source>
        <dbReference type="EMBL" id="KAK2028750.1"/>
    </source>
</evidence>
<comment type="caution">
    <text evidence="2">The sequence shown here is derived from an EMBL/GenBank/DDBJ whole genome shotgun (WGS) entry which is preliminary data.</text>
</comment>
<feature type="region of interest" description="Disordered" evidence="1">
    <location>
        <begin position="1"/>
        <end position="21"/>
    </location>
</feature>
<gene>
    <name evidence="2" type="ORF">LX32DRAFT_385711</name>
</gene>